<dbReference type="Proteomes" id="UP000028537">
    <property type="component" value="Unassembled WGS sequence"/>
</dbReference>
<sequence length="279" mass="31657">MITKIKNSSLGQKIIAFNNKLDQHILFKKAINKIKKLAVRNYFLSICSLKVIFWKLINLTWIAILVMVSGFLVRQFAIDLVVSTNQKDHGSIFSFTINNGVALGSLGNADVGLVYFLQTLPIIIGSLAFLFVKDSYFYIPLLFLLFGGMGNIIDRSIPEYELVGIKGFSDDPNQRGGNVIFHGVVDYWRFANSVINIFDVYIVTGICVLIFFLILNIVIKWNEEKKKENKEKDEDTPEWISKAASSTDTEIVSVDNKPFGWDDKNKEKQPKPSNEDDEE</sequence>
<dbReference type="GO" id="GO:0016020">
    <property type="term" value="C:membrane"/>
    <property type="evidence" value="ECO:0007669"/>
    <property type="project" value="InterPro"/>
</dbReference>
<comment type="similarity">
    <text evidence="1">Belongs to the peptidase A8 family.</text>
</comment>
<keyword evidence="3" id="KW-1133">Transmembrane helix</keyword>
<evidence type="ECO:0000313" key="4">
    <source>
        <dbReference type="EMBL" id="KEZ22655.1"/>
    </source>
</evidence>
<dbReference type="EMBL" id="JFDP01000066">
    <property type="protein sequence ID" value="KEZ22655.1"/>
    <property type="molecule type" value="Genomic_DNA"/>
</dbReference>
<dbReference type="Pfam" id="PF01252">
    <property type="entry name" value="Peptidase_A8"/>
    <property type="match status" value="1"/>
</dbReference>
<feature type="transmembrane region" description="Helical" evidence="3">
    <location>
        <begin position="200"/>
        <end position="219"/>
    </location>
</feature>
<gene>
    <name evidence="4" type="primary">lsp</name>
    <name evidence="4" type="ORF">UDIV_5420</name>
</gene>
<accession>A0A084EXG3</accession>
<keyword evidence="4" id="KW-0449">Lipoprotein</keyword>
<feature type="transmembrane region" description="Helical" evidence="3">
    <location>
        <begin position="52"/>
        <end position="73"/>
    </location>
</feature>
<feature type="transmembrane region" description="Helical" evidence="3">
    <location>
        <begin position="136"/>
        <end position="153"/>
    </location>
</feature>
<dbReference type="RefSeq" id="WP_051749495.1">
    <property type="nucleotide sequence ID" value="NZ_JFDP01000066.1"/>
</dbReference>
<dbReference type="InterPro" id="IPR001872">
    <property type="entry name" value="Peptidase_A8"/>
</dbReference>
<dbReference type="OrthoDB" id="404094at2"/>
<keyword evidence="5" id="KW-1185">Reference proteome</keyword>
<evidence type="ECO:0000313" key="5">
    <source>
        <dbReference type="Proteomes" id="UP000028537"/>
    </source>
</evidence>
<evidence type="ECO:0000256" key="1">
    <source>
        <dbReference type="RuleBase" id="RU004181"/>
    </source>
</evidence>
<protein>
    <submittedName>
        <fullName evidence="4">Lipoprotein signal peptidase</fullName>
    </submittedName>
</protein>
<dbReference type="GO" id="GO:0006508">
    <property type="term" value="P:proteolysis"/>
    <property type="evidence" value="ECO:0007669"/>
    <property type="project" value="InterPro"/>
</dbReference>
<dbReference type="NCBIfam" id="NF011361">
    <property type="entry name" value="PRK14780.1"/>
    <property type="match status" value="1"/>
</dbReference>
<feature type="transmembrane region" description="Helical" evidence="3">
    <location>
        <begin position="113"/>
        <end position="131"/>
    </location>
</feature>
<comment type="caution">
    <text evidence="4">The sequence shown here is derived from an EMBL/GenBank/DDBJ whole genome shotgun (WGS) entry which is preliminary data.</text>
</comment>
<evidence type="ECO:0000256" key="3">
    <source>
        <dbReference type="SAM" id="Phobius"/>
    </source>
</evidence>
<organism evidence="4 5">
    <name type="scientific">Ureaplasma diversum NCTC 246</name>
    <dbReference type="NCBI Taxonomy" id="1188241"/>
    <lineage>
        <taxon>Bacteria</taxon>
        <taxon>Bacillati</taxon>
        <taxon>Mycoplasmatota</taxon>
        <taxon>Mycoplasmoidales</taxon>
        <taxon>Mycoplasmoidaceae</taxon>
        <taxon>Ureaplasma</taxon>
    </lineage>
</organism>
<reference evidence="4 5" key="1">
    <citation type="submission" date="2014-02" db="EMBL/GenBank/DDBJ databases">
        <title>Genome sequence of Ureaplasma diversum strain 246.</title>
        <authorList>
            <person name="Sirand-Pugnet P."/>
            <person name="Breton M."/>
            <person name="Dordet-Frisoni E."/>
            <person name="Baranowski E."/>
            <person name="Barre A."/>
            <person name="Couture C."/>
            <person name="Dupuy V."/>
            <person name="Gaurivaud P."/>
            <person name="Jacob D."/>
            <person name="Lemaitre C."/>
            <person name="Manso-Silvan L."/>
            <person name="Nikolski M."/>
            <person name="Nouvel L.-X."/>
            <person name="Poumarat F."/>
            <person name="Tardy F."/>
            <person name="Thebault P."/>
            <person name="Theil S."/>
            <person name="Citti C."/>
            <person name="Thiaucourt F."/>
            <person name="Blanchard A."/>
        </authorList>
    </citation>
    <scope>NUCLEOTIDE SEQUENCE [LARGE SCALE GENOMIC DNA]</scope>
    <source>
        <strain evidence="4 5">NCTC 246</strain>
    </source>
</reference>
<keyword evidence="3" id="KW-0472">Membrane</keyword>
<dbReference type="eggNOG" id="COG0597">
    <property type="taxonomic scope" value="Bacteria"/>
</dbReference>
<name>A0A084EXG3_9BACT</name>
<dbReference type="GO" id="GO:0004190">
    <property type="term" value="F:aspartic-type endopeptidase activity"/>
    <property type="evidence" value="ECO:0007669"/>
    <property type="project" value="InterPro"/>
</dbReference>
<proteinExistence type="inferred from homology"/>
<evidence type="ECO:0000256" key="2">
    <source>
        <dbReference type="SAM" id="MobiDB-lite"/>
    </source>
</evidence>
<keyword evidence="3" id="KW-0812">Transmembrane</keyword>
<dbReference type="PRINTS" id="PR00781">
    <property type="entry name" value="LIPOSIGPTASE"/>
</dbReference>
<feature type="compositionally biased region" description="Basic and acidic residues" evidence="2">
    <location>
        <begin position="260"/>
        <end position="279"/>
    </location>
</feature>
<dbReference type="AlphaFoldDB" id="A0A084EXG3"/>
<feature type="region of interest" description="Disordered" evidence="2">
    <location>
        <begin position="226"/>
        <end position="279"/>
    </location>
</feature>